<reference evidence="1 2" key="1">
    <citation type="submission" date="2017-01" db="EMBL/GenBank/DDBJ databases">
        <title>Bacillus phylogenomics.</title>
        <authorList>
            <person name="Dunlap C."/>
        </authorList>
    </citation>
    <scope>NUCLEOTIDE SEQUENCE [LARGE SCALE GENOMIC DNA]</scope>
    <source>
        <strain evidence="1 2">NRRL B-41282</strain>
    </source>
</reference>
<organism evidence="1 2">
    <name type="scientific">Bacillus swezeyi</name>
    <dbReference type="NCBI Taxonomy" id="1925020"/>
    <lineage>
        <taxon>Bacteria</taxon>
        <taxon>Bacillati</taxon>
        <taxon>Bacillota</taxon>
        <taxon>Bacilli</taxon>
        <taxon>Bacillales</taxon>
        <taxon>Bacillaceae</taxon>
        <taxon>Bacillus</taxon>
    </lineage>
</organism>
<accession>A0A1R1RVU4</accession>
<evidence type="ECO:0000313" key="2">
    <source>
        <dbReference type="Proteomes" id="UP000187367"/>
    </source>
</evidence>
<accession>A0A1R1QNG6</accession>
<gene>
    <name evidence="1" type="ORF">BW143_09820</name>
</gene>
<evidence type="ECO:0008006" key="3">
    <source>
        <dbReference type="Google" id="ProtNLM"/>
    </source>
</evidence>
<name>A0A1R1RVU4_9BACI</name>
<dbReference type="Proteomes" id="UP000187367">
    <property type="component" value="Unassembled WGS sequence"/>
</dbReference>
<comment type="caution">
    <text evidence="1">The sequence shown here is derived from an EMBL/GenBank/DDBJ whole genome shotgun (WGS) entry which is preliminary data.</text>
</comment>
<keyword evidence="2" id="KW-1185">Reference proteome</keyword>
<evidence type="ECO:0000313" key="1">
    <source>
        <dbReference type="EMBL" id="OMI06215.1"/>
    </source>
</evidence>
<proteinExistence type="predicted"/>
<protein>
    <recommendedName>
        <fullName evidence="3">B3/B4 tRNA-binding domain-containing protein</fullName>
    </recommendedName>
</protein>
<sequence length="215" mass="24155">MGVELELELKLQIAPAVLKRVPSFKAGAVLYKGIEIADSPQMLKGRLRLFQESLFFDYADRSLGDEPAIQEWQRMLTMLDPSFSGRQTSLEQMLTDIQQQNYIESADSATDLSRFFSLKYSMPVHIYDAGKPKGPLHVALGERDSIITVSDAGETFGSLSQNIHHHPVSRETKDALQLVFFRPSVSKDEALRMLEALTKMFEQIHGGEHISAVFP</sequence>
<dbReference type="AlphaFoldDB" id="A0A1R1RVU4"/>
<dbReference type="EMBL" id="MTJL01000016">
    <property type="protein sequence ID" value="OMI06215.1"/>
    <property type="molecule type" value="Genomic_DNA"/>
</dbReference>
<dbReference type="SUPFAM" id="SSF56037">
    <property type="entry name" value="PheT/TilS domain"/>
    <property type="match status" value="1"/>
</dbReference>